<accession>A0ABD1F139</accession>
<keyword evidence="2" id="KW-1185">Reference proteome</keyword>
<evidence type="ECO:0000313" key="1">
    <source>
        <dbReference type="EMBL" id="KAL1508951.1"/>
    </source>
</evidence>
<name>A0ABD1F139_HYPHA</name>
<comment type="caution">
    <text evidence="1">The sequence shown here is derived from an EMBL/GenBank/DDBJ whole genome shotgun (WGS) entry which is preliminary data.</text>
</comment>
<dbReference type="Proteomes" id="UP001566132">
    <property type="component" value="Unassembled WGS sequence"/>
</dbReference>
<dbReference type="EMBL" id="JBDJPC010000003">
    <property type="protein sequence ID" value="KAL1508951.1"/>
    <property type="molecule type" value="Genomic_DNA"/>
</dbReference>
<dbReference type="AlphaFoldDB" id="A0ABD1F139"/>
<reference evidence="1 2" key="1">
    <citation type="submission" date="2024-05" db="EMBL/GenBank/DDBJ databases">
        <title>Genetic variation in Jamaican populations of the coffee berry borer (Hypothenemus hampei).</title>
        <authorList>
            <person name="Errbii M."/>
            <person name="Myrie A."/>
        </authorList>
    </citation>
    <scope>NUCLEOTIDE SEQUENCE [LARGE SCALE GENOMIC DNA]</scope>
    <source>
        <strain evidence="1">JA-Hopewell-2020-01-JO</strain>
        <tissue evidence="1">Whole body</tissue>
    </source>
</reference>
<protein>
    <submittedName>
        <fullName evidence="1">Uncharacterized protein</fullName>
    </submittedName>
</protein>
<proteinExistence type="predicted"/>
<gene>
    <name evidence="1" type="ORF">ABEB36_003765</name>
</gene>
<evidence type="ECO:0000313" key="2">
    <source>
        <dbReference type="Proteomes" id="UP001566132"/>
    </source>
</evidence>
<sequence>MITITNNKVTNHQRGLGLLSDRNTIFLLNIFLPDSTGVGTTISHLTMSFTGSVHSTDNHFIPFAFNACAKLKFKQI</sequence>
<organism evidence="1 2">
    <name type="scientific">Hypothenemus hampei</name>
    <name type="common">Coffee berry borer</name>
    <dbReference type="NCBI Taxonomy" id="57062"/>
    <lineage>
        <taxon>Eukaryota</taxon>
        <taxon>Metazoa</taxon>
        <taxon>Ecdysozoa</taxon>
        <taxon>Arthropoda</taxon>
        <taxon>Hexapoda</taxon>
        <taxon>Insecta</taxon>
        <taxon>Pterygota</taxon>
        <taxon>Neoptera</taxon>
        <taxon>Endopterygota</taxon>
        <taxon>Coleoptera</taxon>
        <taxon>Polyphaga</taxon>
        <taxon>Cucujiformia</taxon>
        <taxon>Curculionidae</taxon>
        <taxon>Scolytinae</taxon>
        <taxon>Hypothenemus</taxon>
    </lineage>
</organism>